<name>F4SAM0_MELLP</name>
<evidence type="ECO:0000313" key="2">
    <source>
        <dbReference type="EMBL" id="EGF98312.1"/>
    </source>
</evidence>
<sequence>MVARWEADSARDLMYEESPYTPGQPKFGHDFRTGQPVEPPKPKDDWSWKGKGYGGDNSRGWGQKRQRGGNRGRGPSLAEIPNVPYVPQPFAPSYATGPWIQASPSNFSGHSNYAGPLNHVAQPNFTGSSTQGWLAQGQQHVNKQAGASYRSGRNQGKGKKNGKETIGKHGLNGKAGGYGVIYLRLTSPSTPCAPTSNFPLSHPFPLREIPLWLTFIPTMPTGVRGYYLDAAPHVRSLGENSRDVPIALKQDATRSLSAHNNVEAEPLTKRAALRPLPVPIELDTEHGSEDMLDKASEEDSPDSLSEEEVTGRK</sequence>
<dbReference type="EMBL" id="GL883179">
    <property type="protein sequence ID" value="EGF98312.1"/>
    <property type="molecule type" value="Genomic_DNA"/>
</dbReference>
<dbReference type="InParanoid" id="F4SAM0"/>
<organism evidence="3">
    <name type="scientific">Melampsora larici-populina (strain 98AG31 / pathotype 3-4-7)</name>
    <name type="common">Poplar leaf rust fungus</name>
    <dbReference type="NCBI Taxonomy" id="747676"/>
    <lineage>
        <taxon>Eukaryota</taxon>
        <taxon>Fungi</taxon>
        <taxon>Dikarya</taxon>
        <taxon>Basidiomycota</taxon>
        <taxon>Pucciniomycotina</taxon>
        <taxon>Pucciniomycetes</taxon>
        <taxon>Pucciniales</taxon>
        <taxon>Melampsoraceae</taxon>
        <taxon>Melampsora</taxon>
    </lineage>
</organism>
<dbReference type="HOGENOM" id="CLU_888725_0_0_1"/>
<dbReference type="GeneID" id="18937439"/>
<feature type="region of interest" description="Disordered" evidence="1">
    <location>
        <begin position="145"/>
        <end position="170"/>
    </location>
</feature>
<keyword evidence="3" id="KW-1185">Reference proteome</keyword>
<dbReference type="RefSeq" id="XP_007418418.1">
    <property type="nucleotide sequence ID" value="XM_007418356.1"/>
</dbReference>
<reference evidence="3" key="1">
    <citation type="journal article" date="2011" name="Proc. Natl. Acad. Sci. U.S.A.">
        <title>Obligate biotrophy features unraveled by the genomic analysis of rust fungi.</title>
        <authorList>
            <person name="Duplessis S."/>
            <person name="Cuomo C.A."/>
            <person name="Lin Y.-C."/>
            <person name="Aerts A."/>
            <person name="Tisserant E."/>
            <person name="Veneault-Fourrey C."/>
            <person name="Joly D.L."/>
            <person name="Hacquard S."/>
            <person name="Amselem J."/>
            <person name="Cantarel B.L."/>
            <person name="Chiu R."/>
            <person name="Coutinho P.M."/>
            <person name="Feau N."/>
            <person name="Field M."/>
            <person name="Frey P."/>
            <person name="Gelhaye E."/>
            <person name="Goldberg J."/>
            <person name="Grabherr M.G."/>
            <person name="Kodira C.D."/>
            <person name="Kohler A."/>
            <person name="Kuees U."/>
            <person name="Lindquist E.A."/>
            <person name="Lucas S.M."/>
            <person name="Mago R."/>
            <person name="Mauceli E."/>
            <person name="Morin E."/>
            <person name="Murat C."/>
            <person name="Pangilinan J.L."/>
            <person name="Park R."/>
            <person name="Pearson M."/>
            <person name="Quesneville H."/>
            <person name="Rouhier N."/>
            <person name="Sakthikumar S."/>
            <person name="Salamov A.A."/>
            <person name="Schmutz J."/>
            <person name="Selles B."/>
            <person name="Shapiro H."/>
            <person name="Tanguay P."/>
            <person name="Tuskan G.A."/>
            <person name="Henrissat B."/>
            <person name="Van de Peer Y."/>
            <person name="Rouze P."/>
            <person name="Ellis J.G."/>
            <person name="Dodds P.N."/>
            <person name="Schein J.E."/>
            <person name="Zhong S."/>
            <person name="Hamelin R.C."/>
            <person name="Grigoriev I.V."/>
            <person name="Szabo L.J."/>
            <person name="Martin F."/>
        </authorList>
    </citation>
    <scope>NUCLEOTIDE SEQUENCE [LARGE SCALE GENOMIC DNA]</scope>
    <source>
        <strain evidence="3">98AG31 / pathotype 3-4-7</strain>
    </source>
</reference>
<feature type="region of interest" description="Disordered" evidence="1">
    <location>
        <begin position="1"/>
        <end position="81"/>
    </location>
</feature>
<protein>
    <submittedName>
        <fullName evidence="2">Uncharacterized protein</fullName>
    </submittedName>
</protein>
<evidence type="ECO:0000256" key="1">
    <source>
        <dbReference type="SAM" id="MobiDB-lite"/>
    </source>
</evidence>
<feature type="compositionally biased region" description="Basic and acidic residues" evidence="1">
    <location>
        <begin position="283"/>
        <end position="297"/>
    </location>
</feature>
<dbReference type="Proteomes" id="UP000001072">
    <property type="component" value="Unassembled WGS sequence"/>
</dbReference>
<evidence type="ECO:0000313" key="3">
    <source>
        <dbReference type="Proteomes" id="UP000001072"/>
    </source>
</evidence>
<proteinExistence type="predicted"/>
<dbReference type="VEuPathDB" id="FungiDB:MELLADRAFT_96021"/>
<dbReference type="OrthoDB" id="10653766at2759"/>
<dbReference type="AlphaFoldDB" id="F4SAM0"/>
<dbReference type="KEGG" id="mlr:MELLADRAFT_96021"/>
<gene>
    <name evidence="2" type="ORF">MELLADRAFT_96021</name>
</gene>
<feature type="compositionally biased region" description="Basic and acidic residues" evidence="1">
    <location>
        <begin position="1"/>
        <end position="14"/>
    </location>
</feature>
<feature type="compositionally biased region" description="Acidic residues" evidence="1">
    <location>
        <begin position="298"/>
        <end position="313"/>
    </location>
</feature>
<accession>F4SAM0</accession>
<feature type="region of interest" description="Disordered" evidence="1">
    <location>
        <begin position="253"/>
        <end position="313"/>
    </location>
</feature>